<evidence type="ECO:0008006" key="3">
    <source>
        <dbReference type="Google" id="ProtNLM"/>
    </source>
</evidence>
<sequence>MKKVCLIVLASIALSVFAIGPSWAGSVDKLIDKLVEKKILTKSEATELITEMQAEEAKEAKGKKEVAAAAKEAPKTFEIPKWVENTKLKGDLRVRYETQDTKGDTNPDRNRERVRLRLGVETNINEQWVAGFGFATGSGDPRSVDQTFEDTFSTKEIRLDYAYAQYTPVAWASIIAGKFKNPIWKTEQLLWDSDINPEGIAANIKFEPVKNVELFANIGGFTLEEFSDKANDPYLIALQPGVNFKLPGSMYLKAAGTYYNFNYVEGNKWKSGTTATSGSGTWGSGTNTNVAGVYQYDYDSFAGDIEFGITKIPGPVPFAAVYGQYIHSMDANDNNDGWLAGLKFGDKSIKDFGDWQLSYNYRRLEKDAWPDFLPESTAYNGNTNIKGHKGLVGFGIYKNVYLSLTYFNFEHIQKTVDDTQTVLQADLNVKF</sequence>
<dbReference type="SUPFAM" id="SSF56935">
    <property type="entry name" value="Porins"/>
    <property type="match status" value="1"/>
</dbReference>
<evidence type="ECO:0000313" key="2">
    <source>
        <dbReference type="EMBL" id="CBX27031.1"/>
    </source>
</evidence>
<dbReference type="Gene3D" id="2.40.160.10">
    <property type="entry name" value="Porin"/>
    <property type="match status" value="1"/>
</dbReference>
<dbReference type="Pfam" id="PF16930">
    <property type="entry name" value="Porin_5"/>
    <property type="match status" value="2"/>
</dbReference>
<dbReference type="EMBL" id="FR695864">
    <property type="protein sequence ID" value="CBX27031.1"/>
    <property type="molecule type" value="Genomic_DNA"/>
</dbReference>
<dbReference type="AlphaFoldDB" id="E1Y8Y7"/>
<feature type="signal peptide" evidence="1">
    <location>
        <begin position="1"/>
        <end position="24"/>
    </location>
</feature>
<reference evidence="2" key="1">
    <citation type="journal article" date="2011" name="Environ. Microbiol.">
        <title>Genomic insights into the metabolic potential of the polycyclic aromatic hydrocarbon degrading sulfate-reducing Deltaproteobacterium N47.</title>
        <authorList>
            <person name="Bergmann F."/>
            <person name="Selesi D."/>
            <person name="Weinmaier T."/>
            <person name="Tischler P."/>
            <person name="Rattei T."/>
            <person name="Meckenstock R.U."/>
        </authorList>
    </citation>
    <scope>NUCLEOTIDE SEQUENCE</scope>
</reference>
<dbReference type="InterPro" id="IPR032638">
    <property type="entry name" value="Porin_5"/>
</dbReference>
<evidence type="ECO:0000256" key="1">
    <source>
        <dbReference type="SAM" id="SignalP"/>
    </source>
</evidence>
<protein>
    <recommendedName>
        <fullName evidence="3">Porin</fullName>
    </recommendedName>
</protein>
<proteinExistence type="predicted"/>
<keyword evidence="1" id="KW-0732">Signal</keyword>
<accession>E1Y8Y7</accession>
<name>E1Y8Y7_9BACT</name>
<dbReference type="InterPro" id="IPR023614">
    <property type="entry name" value="Porin_dom_sf"/>
</dbReference>
<gene>
    <name evidence="2" type="ORF">N47_A10600</name>
</gene>
<feature type="chain" id="PRO_5003154965" description="Porin" evidence="1">
    <location>
        <begin position="25"/>
        <end position="431"/>
    </location>
</feature>
<organism evidence="2">
    <name type="scientific">uncultured Desulfobacterium sp</name>
    <dbReference type="NCBI Taxonomy" id="201089"/>
    <lineage>
        <taxon>Bacteria</taxon>
        <taxon>Pseudomonadati</taxon>
        <taxon>Thermodesulfobacteriota</taxon>
        <taxon>Desulfobacteria</taxon>
        <taxon>Desulfobacterales</taxon>
        <taxon>Desulfobacteriaceae</taxon>
        <taxon>Desulfobacterium</taxon>
        <taxon>environmental samples</taxon>
    </lineage>
</organism>